<protein>
    <submittedName>
        <fullName evidence="1">Uncharacterized protein</fullName>
    </submittedName>
</protein>
<organism evidence="1 2">
    <name type="scientific">Rhodopirellula bahusiensis</name>
    <dbReference type="NCBI Taxonomy" id="2014065"/>
    <lineage>
        <taxon>Bacteria</taxon>
        <taxon>Pseudomonadati</taxon>
        <taxon>Planctomycetota</taxon>
        <taxon>Planctomycetia</taxon>
        <taxon>Pirellulales</taxon>
        <taxon>Pirellulaceae</taxon>
        <taxon>Rhodopirellula</taxon>
    </lineage>
</organism>
<comment type="caution">
    <text evidence="1">The sequence shown here is derived from an EMBL/GenBank/DDBJ whole genome shotgun (WGS) entry which is preliminary data.</text>
</comment>
<accession>A0A2G1VXT8</accession>
<evidence type="ECO:0000313" key="1">
    <source>
        <dbReference type="EMBL" id="PHQ31604.1"/>
    </source>
</evidence>
<evidence type="ECO:0000313" key="2">
    <source>
        <dbReference type="Proteomes" id="UP000225740"/>
    </source>
</evidence>
<proteinExistence type="predicted"/>
<name>A0A2G1VXT8_9BACT</name>
<reference evidence="1 2" key="1">
    <citation type="submission" date="2017-06" db="EMBL/GenBank/DDBJ databases">
        <title>Description of Rhodopirellula bahusiensis sp. nov.</title>
        <authorList>
            <person name="Kizina J."/>
            <person name="Harder J."/>
        </authorList>
    </citation>
    <scope>NUCLEOTIDE SEQUENCE [LARGE SCALE GENOMIC DNA]</scope>
    <source>
        <strain evidence="1 2">SWK21</strain>
    </source>
</reference>
<dbReference type="Proteomes" id="UP000225740">
    <property type="component" value="Unassembled WGS sequence"/>
</dbReference>
<gene>
    <name evidence="1" type="ORF">CEE69_30050</name>
</gene>
<dbReference type="EMBL" id="NIZW01000044">
    <property type="protein sequence ID" value="PHQ31604.1"/>
    <property type="molecule type" value="Genomic_DNA"/>
</dbReference>
<sequence length="64" mass="6733">MEVERDVDTLVVAMNAIVGLVDSEDVDAAHAILRASRRLGGWIVGPVELDAASSDGSRAGRREG</sequence>
<keyword evidence="2" id="KW-1185">Reference proteome</keyword>
<dbReference type="AlphaFoldDB" id="A0A2G1VXT8"/>